<keyword evidence="6" id="KW-1185">Reference proteome</keyword>
<accession>A0A815VJ68</accession>
<dbReference type="EMBL" id="CAJOBA010038622">
    <property type="protein sequence ID" value="CAF4063954.1"/>
    <property type="molecule type" value="Genomic_DNA"/>
</dbReference>
<evidence type="ECO:0000313" key="2">
    <source>
        <dbReference type="EMBL" id="CAF1257005.1"/>
    </source>
</evidence>
<dbReference type="Proteomes" id="UP000663829">
    <property type="component" value="Unassembled WGS sequence"/>
</dbReference>
<dbReference type="Proteomes" id="UP000682733">
    <property type="component" value="Unassembled WGS sequence"/>
</dbReference>
<proteinExistence type="predicted"/>
<evidence type="ECO:0000313" key="5">
    <source>
        <dbReference type="EMBL" id="CAF4388148.1"/>
    </source>
</evidence>
<protein>
    <submittedName>
        <fullName evidence="3">Uncharacterized protein</fullName>
    </submittedName>
</protein>
<reference evidence="3" key="1">
    <citation type="submission" date="2021-02" db="EMBL/GenBank/DDBJ databases">
        <authorList>
            <person name="Nowell W R."/>
        </authorList>
    </citation>
    <scope>NUCLEOTIDE SEQUENCE</scope>
</reference>
<evidence type="ECO:0000256" key="1">
    <source>
        <dbReference type="SAM" id="MobiDB-lite"/>
    </source>
</evidence>
<feature type="non-terminal residue" evidence="3">
    <location>
        <position position="162"/>
    </location>
</feature>
<comment type="caution">
    <text evidence="3">The sequence shown here is derived from an EMBL/GenBank/DDBJ whole genome shotgun (WGS) entry which is preliminary data.</text>
</comment>
<evidence type="ECO:0000313" key="3">
    <source>
        <dbReference type="EMBL" id="CAF1528987.1"/>
    </source>
</evidence>
<dbReference type="EMBL" id="CAJOBC010090165">
    <property type="protein sequence ID" value="CAF4388148.1"/>
    <property type="molecule type" value="Genomic_DNA"/>
</dbReference>
<dbReference type="AlphaFoldDB" id="A0A815VJ68"/>
<gene>
    <name evidence="3" type="ORF">GPM918_LOCUS37942</name>
    <name evidence="2" type="ORF">OVA965_LOCUS26544</name>
    <name evidence="5" type="ORF">SRO942_LOCUS38729</name>
    <name evidence="4" type="ORF">TMI583_LOCUS27286</name>
</gene>
<feature type="region of interest" description="Disordered" evidence="1">
    <location>
        <begin position="56"/>
        <end position="114"/>
    </location>
</feature>
<dbReference type="EMBL" id="CAJNOK010017069">
    <property type="protein sequence ID" value="CAF1257005.1"/>
    <property type="molecule type" value="Genomic_DNA"/>
</dbReference>
<name>A0A815VJ68_9BILA</name>
<dbReference type="EMBL" id="CAJNOQ010024595">
    <property type="protein sequence ID" value="CAF1528987.1"/>
    <property type="molecule type" value="Genomic_DNA"/>
</dbReference>
<feature type="compositionally biased region" description="Low complexity" evidence="1">
    <location>
        <begin position="56"/>
        <end position="68"/>
    </location>
</feature>
<dbReference type="Proteomes" id="UP000677228">
    <property type="component" value="Unassembled WGS sequence"/>
</dbReference>
<dbReference type="Proteomes" id="UP000681722">
    <property type="component" value="Unassembled WGS sequence"/>
</dbReference>
<organism evidence="3 6">
    <name type="scientific">Didymodactylos carnosus</name>
    <dbReference type="NCBI Taxonomy" id="1234261"/>
    <lineage>
        <taxon>Eukaryota</taxon>
        <taxon>Metazoa</taxon>
        <taxon>Spiralia</taxon>
        <taxon>Gnathifera</taxon>
        <taxon>Rotifera</taxon>
        <taxon>Eurotatoria</taxon>
        <taxon>Bdelloidea</taxon>
        <taxon>Philodinida</taxon>
        <taxon>Philodinidae</taxon>
        <taxon>Didymodactylos</taxon>
    </lineage>
</organism>
<feature type="compositionally biased region" description="Polar residues" evidence="1">
    <location>
        <begin position="79"/>
        <end position="97"/>
    </location>
</feature>
<evidence type="ECO:0000313" key="6">
    <source>
        <dbReference type="Proteomes" id="UP000663829"/>
    </source>
</evidence>
<evidence type="ECO:0000313" key="4">
    <source>
        <dbReference type="EMBL" id="CAF4063954.1"/>
    </source>
</evidence>
<sequence length="162" mass="17853">MLLPPQSPLSITDVARANVPGAEVAATAVVVVKFTDLLEHAKRVVATTLTQPTVATTTDTTEENSTAALQNFRPDGYYNRNSPRYDSRWPLQQNPVSYPQPPVQRQPGTSSSHSCHGYGHYSMDNISMSRSFKRVMVSHDGSATTSAVTVNSYRYHRCPLLE</sequence>